<keyword evidence="2" id="KW-1133">Transmembrane helix</keyword>
<evidence type="ECO:0000313" key="5">
    <source>
        <dbReference type="EMBL" id="CAB4186899.1"/>
    </source>
</evidence>
<keyword evidence="2" id="KW-0472">Membrane</keyword>
<feature type="transmembrane region" description="Helical" evidence="2">
    <location>
        <begin position="31"/>
        <end position="55"/>
    </location>
</feature>
<dbReference type="EMBL" id="LR796776">
    <property type="protein sequence ID" value="CAB4165871.1"/>
    <property type="molecule type" value="Genomic_DNA"/>
</dbReference>
<proteinExistence type="predicted"/>
<dbReference type="EMBL" id="LR797502">
    <property type="protein sequence ID" value="CAB4221437.1"/>
    <property type="molecule type" value="Genomic_DNA"/>
</dbReference>
<dbReference type="EMBL" id="LR797099">
    <property type="protein sequence ID" value="CAB4186899.1"/>
    <property type="molecule type" value="Genomic_DNA"/>
</dbReference>
<evidence type="ECO:0000256" key="2">
    <source>
        <dbReference type="SAM" id="Phobius"/>
    </source>
</evidence>
<reference evidence="4" key="1">
    <citation type="submission" date="2020-04" db="EMBL/GenBank/DDBJ databases">
        <authorList>
            <person name="Chiriac C."/>
            <person name="Salcher M."/>
            <person name="Ghai R."/>
            <person name="Kavagutti S V."/>
        </authorList>
    </citation>
    <scope>NUCLEOTIDE SEQUENCE</scope>
</reference>
<evidence type="ECO:0000313" key="4">
    <source>
        <dbReference type="EMBL" id="CAB4165871.1"/>
    </source>
</evidence>
<name>A0A6J5P8Y8_9CAUD</name>
<evidence type="ECO:0000313" key="3">
    <source>
        <dbReference type="EMBL" id="CAB4163889.1"/>
    </source>
</evidence>
<evidence type="ECO:0000313" key="6">
    <source>
        <dbReference type="EMBL" id="CAB4221437.1"/>
    </source>
</evidence>
<dbReference type="EMBL" id="LR796758">
    <property type="protein sequence ID" value="CAB4163889.1"/>
    <property type="molecule type" value="Genomic_DNA"/>
</dbReference>
<evidence type="ECO:0000256" key="1">
    <source>
        <dbReference type="SAM" id="MobiDB-lite"/>
    </source>
</evidence>
<organism evidence="4">
    <name type="scientific">uncultured Caudovirales phage</name>
    <dbReference type="NCBI Taxonomy" id="2100421"/>
    <lineage>
        <taxon>Viruses</taxon>
        <taxon>Duplodnaviria</taxon>
        <taxon>Heunggongvirae</taxon>
        <taxon>Uroviricota</taxon>
        <taxon>Caudoviricetes</taxon>
        <taxon>Peduoviridae</taxon>
        <taxon>Maltschvirus</taxon>
        <taxon>Maltschvirus maltsch</taxon>
    </lineage>
</organism>
<protein>
    <submittedName>
        <fullName evidence="4">Holin of 3TMs, for gene-transfer release</fullName>
    </submittedName>
</protein>
<dbReference type="InterPro" id="IPR021497">
    <property type="entry name" value="GTA_holin_3TM"/>
</dbReference>
<accession>A0A6J5P8Y8</accession>
<sequence length="117" mass="12940">MPTQEEYNQLSIGDKKKEDWMNSKWRPSMGWMYMFVCVFDFVIAPILWSLVQALFKGGVQIQWQPLTLQGAGLFHIAMGAVLGLSAYGRTQEKLAGANNGGSAAPHIEPPTAKPPVF</sequence>
<dbReference type="Pfam" id="PF11351">
    <property type="entry name" value="GTA_holin_3TM"/>
    <property type="match status" value="1"/>
</dbReference>
<keyword evidence="2" id="KW-0812">Transmembrane</keyword>
<feature type="transmembrane region" description="Helical" evidence="2">
    <location>
        <begin position="67"/>
        <end position="87"/>
    </location>
</feature>
<feature type="compositionally biased region" description="Pro residues" evidence="1">
    <location>
        <begin position="107"/>
        <end position="117"/>
    </location>
</feature>
<gene>
    <name evidence="5" type="ORF">UFOVP1146_245</name>
    <name evidence="6" type="ORF">UFOVP1638_320</name>
    <name evidence="3" type="ORF">UFOVP812_158</name>
    <name evidence="4" type="ORF">UFOVP818_407</name>
</gene>
<feature type="region of interest" description="Disordered" evidence="1">
    <location>
        <begin position="96"/>
        <end position="117"/>
    </location>
</feature>